<accession>A0A8S1D2K3</accession>
<organism evidence="1 2">
    <name type="scientific">Cloeon dipterum</name>
    <dbReference type="NCBI Taxonomy" id="197152"/>
    <lineage>
        <taxon>Eukaryota</taxon>
        <taxon>Metazoa</taxon>
        <taxon>Ecdysozoa</taxon>
        <taxon>Arthropoda</taxon>
        <taxon>Hexapoda</taxon>
        <taxon>Insecta</taxon>
        <taxon>Pterygota</taxon>
        <taxon>Palaeoptera</taxon>
        <taxon>Ephemeroptera</taxon>
        <taxon>Pisciforma</taxon>
        <taxon>Baetidae</taxon>
        <taxon>Cloeon</taxon>
    </lineage>
</organism>
<dbReference type="Proteomes" id="UP000494165">
    <property type="component" value="Unassembled WGS sequence"/>
</dbReference>
<dbReference type="EMBL" id="CADEPI010000107">
    <property type="protein sequence ID" value="CAB3375031.1"/>
    <property type="molecule type" value="Genomic_DNA"/>
</dbReference>
<dbReference type="Gene3D" id="3.80.10.10">
    <property type="entry name" value="Ribonuclease Inhibitor"/>
    <property type="match status" value="1"/>
</dbReference>
<dbReference type="AlphaFoldDB" id="A0A8S1D2K3"/>
<proteinExistence type="predicted"/>
<keyword evidence="2" id="KW-1185">Reference proteome</keyword>
<evidence type="ECO:0000313" key="2">
    <source>
        <dbReference type="Proteomes" id="UP000494165"/>
    </source>
</evidence>
<sequence>MELAKVINAMSTSNDLPQELRENYRELMELESLYHTKKDEYLRKLGAHVESSNALDIVRDLFGKIRIEEVELNDFFEIYPQQPEIALKVLELITSTQAETLFKFSIYSPGVKNADSLPRLENAMWGEIAKLKNLKKININKRCITLADLTEMCQNMSQLRSVKFRVDYCESDLPIDRDDFASKFSNTFAEVEEFCFDPNGEKDGNETFMEELTNFCIKNLPNLALVGSETFESDMFQACMETEKESKLTHLAISARNLKEAAENVDKFPSVSFLAIVLYATKDDLNRTLSKEEKKSLKKLRRLAIFKEYPRKGFGSFGYKLQKEIQTTREIRFVSRSI</sequence>
<gene>
    <name evidence="1" type="ORF">CLODIP_2_CD13033</name>
</gene>
<dbReference type="InterPro" id="IPR032675">
    <property type="entry name" value="LRR_dom_sf"/>
</dbReference>
<comment type="caution">
    <text evidence="1">The sequence shown here is derived from an EMBL/GenBank/DDBJ whole genome shotgun (WGS) entry which is preliminary data.</text>
</comment>
<evidence type="ECO:0000313" key="1">
    <source>
        <dbReference type="EMBL" id="CAB3375031.1"/>
    </source>
</evidence>
<reference evidence="1 2" key="1">
    <citation type="submission" date="2020-04" db="EMBL/GenBank/DDBJ databases">
        <authorList>
            <person name="Alioto T."/>
            <person name="Alioto T."/>
            <person name="Gomez Garrido J."/>
        </authorList>
    </citation>
    <scope>NUCLEOTIDE SEQUENCE [LARGE SCALE GENOMIC DNA]</scope>
</reference>
<protein>
    <submittedName>
        <fullName evidence="1">Uncharacterized protein</fullName>
    </submittedName>
</protein>
<name>A0A8S1D2K3_9INSE</name>